<reference evidence="3 4" key="1">
    <citation type="submission" date="2022-11" db="UniProtKB">
        <authorList>
            <consortium name="WormBaseParasite"/>
        </authorList>
    </citation>
    <scope>IDENTIFICATION</scope>
</reference>
<dbReference type="AlphaFoldDB" id="A0A915DLL3"/>
<dbReference type="WBParaSite" id="jg5967">
    <property type="protein sequence ID" value="jg5967"/>
    <property type="gene ID" value="jg5967"/>
</dbReference>
<evidence type="ECO:0000313" key="3">
    <source>
        <dbReference type="WBParaSite" id="jg2087"/>
    </source>
</evidence>
<dbReference type="Proteomes" id="UP000887574">
    <property type="component" value="Unplaced"/>
</dbReference>
<protein>
    <submittedName>
        <fullName evidence="3 4">MADF domain-containing protein</fullName>
    </submittedName>
</protein>
<dbReference type="WBParaSite" id="jg2087">
    <property type="protein sequence ID" value="jg2087"/>
    <property type="gene ID" value="jg2087"/>
</dbReference>
<feature type="compositionally biased region" description="Basic and acidic residues" evidence="1">
    <location>
        <begin position="1"/>
        <end position="11"/>
    </location>
</feature>
<evidence type="ECO:0000313" key="2">
    <source>
        <dbReference type="Proteomes" id="UP000887574"/>
    </source>
</evidence>
<accession>A0A915DLL3</accession>
<name>A0A915DLL3_9BILA</name>
<feature type="region of interest" description="Disordered" evidence="1">
    <location>
        <begin position="1"/>
        <end position="28"/>
    </location>
</feature>
<evidence type="ECO:0000313" key="4">
    <source>
        <dbReference type="WBParaSite" id="jg5967"/>
    </source>
</evidence>
<sequence length="77" mass="8997">MSFRELSHTEEMDAYEVYNGNQPARRQRTKYAEITQRLLDEKADGKEAMSVWKNLRSSYKKKKDKKLPSGSASEPEK</sequence>
<keyword evidence="2" id="KW-1185">Reference proteome</keyword>
<proteinExistence type="predicted"/>
<evidence type="ECO:0000256" key="1">
    <source>
        <dbReference type="SAM" id="MobiDB-lite"/>
    </source>
</evidence>
<organism evidence="2 3">
    <name type="scientific">Ditylenchus dipsaci</name>
    <dbReference type="NCBI Taxonomy" id="166011"/>
    <lineage>
        <taxon>Eukaryota</taxon>
        <taxon>Metazoa</taxon>
        <taxon>Ecdysozoa</taxon>
        <taxon>Nematoda</taxon>
        <taxon>Chromadorea</taxon>
        <taxon>Rhabditida</taxon>
        <taxon>Tylenchina</taxon>
        <taxon>Tylenchomorpha</taxon>
        <taxon>Sphaerularioidea</taxon>
        <taxon>Anguinidae</taxon>
        <taxon>Anguininae</taxon>
        <taxon>Ditylenchus</taxon>
    </lineage>
</organism>